<keyword evidence="6" id="KW-0223">Dioxygenase</keyword>
<keyword evidence="4" id="KW-0045">Antibiotic biosynthesis</keyword>
<dbReference type="InterPro" id="IPR003819">
    <property type="entry name" value="TauD/TfdA-like"/>
</dbReference>
<dbReference type="Gene3D" id="3.60.130.10">
    <property type="entry name" value="Clavaminate synthase-like"/>
    <property type="match status" value="1"/>
</dbReference>
<evidence type="ECO:0000259" key="5">
    <source>
        <dbReference type="Pfam" id="PF02668"/>
    </source>
</evidence>
<dbReference type="Proteomes" id="UP000004926">
    <property type="component" value="Chromosome"/>
</dbReference>
<keyword evidence="2" id="KW-0560">Oxidoreductase</keyword>
<evidence type="ECO:0000256" key="4">
    <source>
        <dbReference type="ARBA" id="ARBA00023194"/>
    </source>
</evidence>
<protein>
    <submittedName>
        <fullName evidence="6">Taurine catabolism dioxygenase TauD, TfdA family</fullName>
    </submittedName>
</protein>
<dbReference type="STRING" id="882083.SacmaDRAFT_4233"/>
<evidence type="ECO:0000256" key="1">
    <source>
        <dbReference type="ARBA" id="ARBA00001954"/>
    </source>
</evidence>
<gene>
    <name evidence="6" type="ORF">SacmaDRAFT_4233</name>
</gene>
<dbReference type="GO" id="GO:0051213">
    <property type="term" value="F:dioxygenase activity"/>
    <property type="evidence" value="ECO:0007669"/>
    <property type="project" value="UniProtKB-KW"/>
</dbReference>
<dbReference type="SUPFAM" id="SSF51197">
    <property type="entry name" value="Clavaminate synthase-like"/>
    <property type="match status" value="1"/>
</dbReference>
<evidence type="ECO:0000256" key="2">
    <source>
        <dbReference type="ARBA" id="ARBA00023002"/>
    </source>
</evidence>
<comment type="cofactor">
    <cofactor evidence="1">
        <name>Fe(2+)</name>
        <dbReference type="ChEBI" id="CHEBI:29033"/>
    </cofactor>
</comment>
<dbReference type="GO" id="GO:0017000">
    <property type="term" value="P:antibiotic biosynthetic process"/>
    <property type="evidence" value="ECO:0007669"/>
    <property type="project" value="UniProtKB-KW"/>
</dbReference>
<proteinExistence type="predicted"/>
<dbReference type="OrthoDB" id="3391615at2"/>
<dbReference type="EMBL" id="CM001439">
    <property type="protein sequence ID" value="EHR52425.1"/>
    <property type="molecule type" value="Genomic_DNA"/>
</dbReference>
<name>H5X6Z5_9PSEU</name>
<dbReference type="Pfam" id="PF02668">
    <property type="entry name" value="TauD"/>
    <property type="match status" value="1"/>
</dbReference>
<organism evidence="6 7">
    <name type="scientific">Saccharomonospora marina XMU15</name>
    <dbReference type="NCBI Taxonomy" id="882083"/>
    <lineage>
        <taxon>Bacteria</taxon>
        <taxon>Bacillati</taxon>
        <taxon>Actinomycetota</taxon>
        <taxon>Actinomycetes</taxon>
        <taxon>Pseudonocardiales</taxon>
        <taxon>Pseudonocardiaceae</taxon>
        <taxon>Saccharomonospora</taxon>
    </lineage>
</organism>
<evidence type="ECO:0000313" key="6">
    <source>
        <dbReference type="EMBL" id="EHR52425.1"/>
    </source>
</evidence>
<dbReference type="PANTHER" id="PTHR10696">
    <property type="entry name" value="GAMMA-BUTYROBETAINE HYDROXYLASE-RELATED"/>
    <property type="match status" value="1"/>
</dbReference>
<accession>H5X6Z5</accession>
<dbReference type="AlphaFoldDB" id="H5X6Z5"/>
<feature type="domain" description="TauD/TfdA-like" evidence="5">
    <location>
        <begin position="37"/>
        <end position="280"/>
    </location>
</feature>
<keyword evidence="7" id="KW-1185">Reference proteome</keyword>
<dbReference type="eggNOG" id="COG2175">
    <property type="taxonomic scope" value="Bacteria"/>
</dbReference>
<keyword evidence="3" id="KW-0408">Iron</keyword>
<dbReference type="RefSeq" id="WP_009155803.1">
    <property type="nucleotide sequence ID" value="NZ_CM001439.1"/>
</dbReference>
<evidence type="ECO:0000313" key="7">
    <source>
        <dbReference type="Proteomes" id="UP000004926"/>
    </source>
</evidence>
<sequence length="296" mass="31877">MTVAVPQDVLRRAITARPTTFKGVPAEPVAWTGTEAVTETLRRYDRHGFAVVRVLAGPLNEDTVLRLAGELGLDKPFIPPLYTRGGRAAPPVSRIATPPVAPPSGAVHPGFETRNGQDLHCDGTLQDIGQVKAVILLCVAQGLSGGTTSLFNAHGAVAELLDHDPEAAKALTAPGLLQRQATINGSTEAVATPVCTVQDGQIVCRYCVSTTDRWVLPDGPELRTVQRGLEFLDLARRESSPHLLRFVLGAGHALILDNTRLSHGRDPYQDDDRHRRLLYRSLHLSHPAAPREPAAP</sequence>
<dbReference type="HOGENOM" id="CLU_939713_0_0_11"/>
<evidence type="ECO:0000256" key="3">
    <source>
        <dbReference type="ARBA" id="ARBA00023004"/>
    </source>
</evidence>
<dbReference type="InterPro" id="IPR042098">
    <property type="entry name" value="TauD-like_sf"/>
</dbReference>
<reference evidence="6 7" key="1">
    <citation type="journal article" date="2012" name="Stand. Genomic Sci.">
        <title>Genome sequence of the ocean sediment bacterium Saccharomonospora marina type strain (XMU15(T)).</title>
        <authorList>
            <person name="Klenk H.P."/>
            <person name="Lu M."/>
            <person name="Lucas S."/>
            <person name="Lapidus A."/>
            <person name="Copeland A."/>
            <person name="Pitluck S."/>
            <person name="Goodwin L.A."/>
            <person name="Han C."/>
            <person name="Tapia R."/>
            <person name="Brambilla E.M."/>
            <person name="Potter G."/>
            <person name="Land M."/>
            <person name="Ivanova N."/>
            <person name="Rohde M."/>
            <person name="Goker M."/>
            <person name="Detter J.C."/>
            <person name="Li W.J."/>
            <person name="Kyrpides N.C."/>
            <person name="Woyke T."/>
        </authorList>
    </citation>
    <scope>NUCLEOTIDE SEQUENCE [LARGE SCALE GENOMIC DNA]</scope>
    <source>
        <strain evidence="6 7">XMU15</strain>
    </source>
</reference>
<dbReference type="InterPro" id="IPR050411">
    <property type="entry name" value="AlphaKG_dependent_hydroxylases"/>
</dbReference>
<dbReference type="PANTHER" id="PTHR10696:SF56">
    <property type="entry name" value="TAUD_TFDA-LIKE DOMAIN-CONTAINING PROTEIN"/>
    <property type="match status" value="1"/>
</dbReference>